<dbReference type="InterPro" id="IPR001100">
    <property type="entry name" value="Pyr_nuc-diS_OxRdtase"/>
</dbReference>
<feature type="binding site" evidence="8">
    <location>
        <position position="258"/>
    </location>
    <ligand>
        <name>NAD(+)</name>
        <dbReference type="ChEBI" id="CHEBI:57540"/>
    </ligand>
</feature>
<evidence type="ECO:0000259" key="12">
    <source>
        <dbReference type="Pfam" id="PF07992"/>
    </source>
</evidence>
<dbReference type="PIRSF" id="PIRSF000350">
    <property type="entry name" value="Mercury_reductase_MerA"/>
    <property type="match status" value="1"/>
</dbReference>
<feature type="domain" description="Pyridine nucleotide-disulphide oxidoreductase dimerisation" evidence="11">
    <location>
        <begin position="335"/>
        <end position="439"/>
    </location>
</feature>
<feature type="binding site" evidence="8">
    <location>
        <begin position="167"/>
        <end position="174"/>
    </location>
    <ligand>
        <name>NAD(+)</name>
        <dbReference type="ChEBI" id="CHEBI:57540"/>
    </ligand>
</feature>
<dbReference type="GO" id="GO:0004362">
    <property type="term" value="F:glutathione-disulfide reductase (NADPH) activity"/>
    <property type="evidence" value="ECO:0007669"/>
    <property type="project" value="TreeGrafter"/>
</dbReference>
<dbReference type="InterPro" id="IPR023753">
    <property type="entry name" value="FAD/NAD-binding_dom"/>
</dbReference>
<comment type="caution">
    <text evidence="13">The sequence shown here is derived from an EMBL/GenBank/DDBJ whole genome shotgun (WGS) entry which is preliminary data.</text>
</comment>
<dbReference type="Gene3D" id="3.50.50.60">
    <property type="entry name" value="FAD/NAD(P)-binding domain"/>
    <property type="match status" value="2"/>
</dbReference>
<evidence type="ECO:0000256" key="9">
    <source>
        <dbReference type="PIRSR" id="PIRSR000350-4"/>
    </source>
</evidence>
<evidence type="ECO:0000313" key="14">
    <source>
        <dbReference type="Proteomes" id="UP000293045"/>
    </source>
</evidence>
<dbReference type="SUPFAM" id="SSF55424">
    <property type="entry name" value="FAD/NAD-linked reductases, dimerisation (C-terminal) domain"/>
    <property type="match status" value="1"/>
</dbReference>
<dbReference type="PANTHER" id="PTHR42737:SF2">
    <property type="entry name" value="GLUTATHIONE REDUCTASE"/>
    <property type="match status" value="1"/>
</dbReference>
<dbReference type="AlphaFoldDB" id="A0A4Q9L100"/>
<dbReference type="InterPro" id="IPR036188">
    <property type="entry name" value="FAD/NAD-bd_sf"/>
</dbReference>
<evidence type="ECO:0000256" key="6">
    <source>
        <dbReference type="ARBA" id="ARBA00023284"/>
    </source>
</evidence>
<feature type="binding site" evidence="8">
    <location>
        <position position="48"/>
    </location>
    <ligand>
        <name>FAD</name>
        <dbReference type="ChEBI" id="CHEBI:57692"/>
    </ligand>
</feature>
<organism evidence="13 14">
    <name type="scientific">Hamiltosporidium magnivora</name>
    <dbReference type="NCBI Taxonomy" id="148818"/>
    <lineage>
        <taxon>Eukaryota</taxon>
        <taxon>Fungi</taxon>
        <taxon>Fungi incertae sedis</taxon>
        <taxon>Microsporidia</taxon>
        <taxon>Dubosqiidae</taxon>
        <taxon>Hamiltosporidium</taxon>
    </lineage>
</organism>
<keyword evidence="8" id="KW-0547">Nucleotide-binding</keyword>
<feature type="binding site" evidence="8">
    <location>
        <position position="295"/>
    </location>
    <ligand>
        <name>FAD</name>
        <dbReference type="ChEBI" id="CHEBI:57692"/>
    </ligand>
</feature>
<dbReference type="Gene3D" id="3.30.390.30">
    <property type="match status" value="1"/>
</dbReference>
<feature type="active site" description="Proton acceptor" evidence="7">
    <location>
        <position position="432"/>
    </location>
</feature>
<dbReference type="PROSITE" id="PS00076">
    <property type="entry name" value="PYRIDINE_REDOX_1"/>
    <property type="match status" value="1"/>
</dbReference>
<keyword evidence="6 10" id="KW-0676">Redox-active center</keyword>
<dbReference type="GO" id="GO:0005829">
    <property type="term" value="C:cytosol"/>
    <property type="evidence" value="ECO:0007669"/>
    <property type="project" value="TreeGrafter"/>
</dbReference>
<feature type="binding site" evidence="8">
    <location>
        <begin position="132"/>
        <end position="134"/>
    </location>
    <ligand>
        <name>FAD</name>
        <dbReference type="ChEBI" id="CHEBI:57692"/>
    </ligand>
</feature>
<dbReference type="PANTHER" id="PTHR42737">
    <property type="entry name" value="GLUTATHIONE REDUCTASE"/>
    <property type="match status" value="1"/>
</dbReference>
<comment type="cofactor">
    <cofactor evidence="8">
        <name>FAD</name>
        <dbReference type="ChEBI" id="CHEBI:57692"/>
    </cofactor>
    <text evidence="8">Binds 1 FAD per subunit.</text>
</comment>
<sequence length="443" mass="50511">MYDLIIIGAGSGGLSAAIKSKKMGKKVLLIEKARIGGTCVNVGCVPKKITYNLSNLLFTLKFSQFYGISISEYKIDFEKFVKKRNKYIERLNNIYKEKIKDIEYVEGHAIVENDQVIVNEKCYTYKNLLLATGSKSIVPEIPGKEYLFNSDDFFELKERPDKVVIIGSGYIGIEMSFMFVSLGSEVSIICRKNAVLSKFDKMISENVILYMKEAGIRIFFDTEIERIEKIEKKYKLTFKNKEENFVLNDIDFPLCAIGRDSDLSFIKSKIDKNGNFLKVNENFKTSIKNVYAIGDIINNYMLTPVAIFCGRSLVDHIFESKYKNIEQELRIFECVPSVVFSHPPVATVGLSEEEARRKYSEKVKIYKSRFVNLYFSMSDIKEYSEYKIVVVEDKVIGIHICGLGSDEIIQGFAVAIKNGLNYNDLKNCIGVHPTASEELLFTE</sequence>
<evidence type="ECO:0000256" key="5">
    <source>
        <dbReference type="ARBA" id="ARBA00023157"/>
    </source>
</evidence>
<feature type="disulfide bond" description="Redox-active" evidence="9">
    <location>
        <begin position="39"/>
        <end position="44"/>
    </location>
</feature>
<keyword evidence="5" id="KW-1015">Disulfide bond</keyword>
<dbReference type="Proteomes" id="UP000293045">
    <property type="component" value="Unassembled WGS sequence"/>
</dbReference>
<dbReference type="PRINTS" id="PR00411">
    <property type="entry name" value="PNDRDTASEI"/>
</dbReference>
<evidence type="ECO:0000256" key="10">
    <source>
        <dbReference type="RuleBase" id="RU003691"/>
    </source>
</evidence>
<dbReference type="InterPro" id="IPR004099">
    <property type="entry name" value="Pyr_nucl-diS_OxRdtase_dimer"/>
</dbReference>
<evidence type="ECO:0000256" key="2">
    <source>
        <dbReference type="ARBA" id="ARBA00022630"/>
    </source>
</evidence>
<dbReference type="FunFam" id="3.50.50.60:FF:000235">
    <property type="entry name" value="Glutathione reductase"/>
    <property type="match status" value="1"/>
</dbReference>
<dbReference type="Pfam" id="PF02852">
    <property type="entry name" value="Pyr_redox_dim"/>
    <property type="match status" value="1"/>
</dbReference>
<comment type="similarity">
    <text evidence="1 10">Belongs to the class-I pyridine nucleotide-disulfide oxidoreductase family.</text>
</comment>
<reference evidence="13 14" key="1">
    <citation type="submission" date="2017-12" db="EMBL/GenBank/DDBJ databases">
        <authorList>
            <person name="Pombert J.-F."/>
            <person name="Haag K.L."/>
            <person name="Ebert D."/>
        </authorList>
    </citation>
    <scope>NUCLEOTIDE SEQUENCE [LARGE SCALE GENOMIC DNA]</scope>
    <source>
        <strain evidence="13">IL-BN-2</strain>
    </source>
</reference>
<feature type="domain" description="FAD/NAD(P)-binding" evidence="12">
    <location>
        <begin position="2"/>
        <end position="307"/>
    </location>
</feature>
<dbReference type="GO" id="GO:0005739">
    <property type="term" value="C:mitochondrion"/>
    <property type="evidence" value="ECO:0007669"/>
    <property type="project" value="TreeGrafter"/>
</dbReference>
<keyword evidence="4 10" id="KW-0560">Oxidoreductase</keyword>
<dbReference type="InterPro" id="IPR012999">
    <property type="entry name" value="Pyr_OxRdtase_I_AS"/>
</dbReference>
<name>A0A4Q9L100_9MICR</name>
<evidence type="ECO:0000256" key="8">
    <source>
        <dbReference type="PIRSR" id="PIRSR000350-3"/>
    </source>
</evidence>
<evidence type="ECO:0000256" key="3">
    <source>
        <dbReference type="ARBA" id="ARBA00022827"/>
    </source>
</evidence>
<accession>A0A4Q9L100</accession>
<evidence type="ECO:0000256" key="1">
    <source>
        <dbReference type="ARBA" id="ARBA00007532"/>
    </source>
</evidence>
<dbReference type="EMBL" id="PIXR01001504">
    <property type="protein sequence ID" value="TBU01033.1"/>
    <property type="molecule type" value="Genomic_DNA"/>
</dbReference>
<protein>
    <submittedName>
        <fullName evidence="13">Glutathione reductase</fullName>
    </submittedName>
</protein>
<dbReference type="InterPro" id="IPR046952">
    <property type="entry name" value="GSHR/TRXR-like"/>
</dbReference>
<dbReference type="VEuPathDB" id="MicrosporidiaDB:CWI36_0018p0040"/>
<evidence type="ECO:0000259" key="11">
    <source>
        <dbReference type="Pfam" id="PF02852"/>
    </source>
</evidence>
<proteinExistence type="inferred from homology"/>
<dbReference type="PRINTS" id="PR00368">
    <property type="entry name" value="FADPNR"/>
</dbReference>
<evidence type="ECO:0000313" key="13">
    <source>
        <dbReference type="EMBL" id="TBU01033.1"/>
    </source>
</evidence>
<dbReference type="Pfam" id="PF07992">
    <property type="entry name" value="Pyr_redox_2"/>
    <property type="match status" value="1"/>
</dbReference>
<keyword evidence="3 8" id="KW-0274">FAD</keyword>
<dbReference type="GO" id="GO:0034599">
    <property type="term" value="P:cellular response to oxidative stress"/>
    <property type="evidence" value="ECO:0007669"/>
    <property type="project" value="TreeGrafter"/>
</dbReference>
<dbReference type="InterPro" id="IPR016156">
    <property type="entry name" value="FAD/NAD-linked_Rdtase_dimer_sf"/>
</dbReference>
<dbReference type="GO" id="GO:0045454">
    <property type="term" value="P:cell redox homeostasis"/>
    <property type="evidence" value="ECO:0007669"/>
    <property type="project" value="InterPro"/>
</dbReference>
<dbReference type="GO" id="GO:0006749">
    <property type="term" value="P:glutathione metabolic process"/>
    <property type="evidence" value="ECO:0007669"/>
    <property type="project" value="TreeGrafter"/>
</dbReference>
<evidence type="ECO:0000256" key="7">
    <source>
        <dbReference type="PIRSR" id="PIRSR000350-2"/>
    </source>
</evidence>
<evidence type="ECO:0000256" key="4">
    <source>
        <dbReference type="ARBA" id="ARBA00023002"/>
    </source>
</evidence>
<gene>
    <name evidence="13" type="ORF">CWI39_1504p0020</name>
</gene>
<dbReference type="SUPFAM" id="SSF51905">
    <property type="entry name" value="FAD/NAD(P)-binding domain"/>
    <property type="match status" value="1"/>
</dbReference>
<keyword evidence="8" id="KW-0520">NAD</keyword>
<keyword evidence="2 10" id="KW-0285">Flavoprotein</keyword>
<dbReference type="GO" id="GO:0050660">
    <property type="term" value="F:flavin adenine dinucleotide binding"/>
    <property type="evidence" value="ECO:0007669"/>
    <property type="project" value="InterPro"/>
</dbReference>
<dbReference type="VEuPathDB" id="MicrosporidiaDB:CWI39_1504p0020"/>